<name>A0A4Q7MVI0_9BACT</name>
<dbReference type="Proteomes" id="UP000293874">
    <property type="component" value="Unassembled WGS sequence"/>
</dbReference>
<evidence type="ECO:0000313" key="2">
    <source>
        <dbReference type="Proteomes" id="UP000293874"/>
    </source>
</evidence>
<gene>
    <name evidence="1" type="ORF">EV199_3004</name>
</gene>
<sequence length="75" mass="8644">MEAKTLSQVTDVTQPDWLTGEEYLLFEEWYHGCESNSGLLQQLSGAELLAMKQQQFQFITERLNPKKNKLVLVVV</sequence>
<proteinExistence type="predicted"/>
<organism evidence="1 2">
    <name type="scientific">Pseudobacter ginsenosidimutans</name>
    <dbReference type="NCBI Taxonomy" id="661488"/>
    <lineage>
        <taxon>Bacteria</taxon>
        <taxon>Pseudomonadati</taxon>
        <taxon>Bacteroidota</taxon>
        <taxon>Chitinophagia</taxon>
        <taxon>Chitinophagales</taxon>
        <taxon>Chitinophagaceae</taxon>
        <taxon>Pseudobacter</taxon>
    </lineage>
</organism>
<dbReference type="OrthoDB" id="9933010at2"/>
<comment type="caution">
    <text evidence="1">The sequence shown here is derived from an EMBL/GenBank/DDBJ whole genome shotgun (WGS) entry which is preliminary data.</text>
</comment>
<dbReference type="AlphaFoldDB" id="A0A4Q7MVI0"/>
<accession>A0A4Q7MVI0</accession>
<evidence type="ECO:0000313" key="1">
    <source>
        <dbReference type="EMBL" id="RZS71103.1"/>
    </source>
</evidence>
<dbReference type="EMBL" id="SGXA01000002">
    <property type="protein sequence ID" value="RZS71103.1"/>
    <property type="molecule type" value="Genomic_DNA"/>
</dbReference>
<protein>
    <submittedName>
        <fullName evidence="1">Uncharacterized protein</fullName>
    </submittedName>
</protein>
<reference evidence="1 2" key="1">
    <citation type="submission" date="2019-02" db="EMBL/GenBank/DDBJ databases">
        <title>Genomic Encyclopedia of Type Strains, Phase IV (KMG-IV): sequencing the most valuable type-strain genomes for metagenomic binning, comparative biology and taxonomic classification.</title>
        <authorList>
            <person name="Goeker M."/>
        </authorList>
    </citation>
    <scope>NUCLEOTIDE SEQUENCE [LARGE SCALE GENOMIC DNA]</scope>
    <source>
        <strain evidence="1 2">DSM 18116</strain>
    </source>
</reference>
<dbReference type="RefSeq" id="WP_130541640.1">
    <property type="nucleotide sequence ID" value="NZ_CP042431.1"/>
</dbReference>
<keyword evidence="2" id="KW-1185">Reference proteome</keyword>